<feature type="region of interest" description="Disordered" evidence="1">
    <location>
        <begin position="1"/>
        <end position="51"/>
    </location>
</feature>
<reference evidence="2" key="1">
    <citation type="submission" date="2023-10" db="EMBL/GenBank/DDBJ databases">
        <authorList>
            <person name="Chen Y."/>
            <person name="Shah S."/>
            <person name="Dougan E. K."/>
            <person name="Thang M."/>
            <person name="Chan C."/>
        </authorList>
    </citation>
    <scope>NUCLEOTIDE SEQUENCE [LARGE SCALE GENOMIC DNA]</scope>
</reference>
<proteinExistence type="predicted"/>
<sequence>VAILKAQTDARQLDSSEAMGSTGAIGPGRSWTERGDEQIESAAESADRIGGFENELEGALDEVRAPAFPDTFAAECAPIARAKKAAFMGAHSVAGLNRDSSAKAGALKKRREERPRGGSDQATRSLAT</sequence>
<comment type="caution">
    <text evidence="2">The sequence shown here is derived from an EMBL/GenBank/DDBJ whole genome shotgun (WGS) entry which is preliminary data.</text>
</comment>
<keyword evidence="3" id="KW-1185">Reference proteome</keyword>
<feature type="non-terminal residue" evidence="2">
    <location>
        <position position="1"/>
    </location>
</feature>
<evidence type="ECO:0000313" key="3">
    <source>
        <dbReference type="Proteomes" id="UP001189429"/>
    </source>
</evidence>
<feature type="non-terminal residue" evidence="2">
    <location>
        <position position="128"/>
    </location>
</feature>
<protein>
    <submittedName>
        <fullName evidence="2">Uncharacterized protein</fullName>
    </submittedName>
</protein>
<evidence type="ECO:0000256" key="1">
    <source>
        <dbReference type="SAM" id="MobiDB-lite"/>
    </source>
</evidence>
<dbReference type="Proteomes" id="UP001189429">
    <property type="component" value="Unassembled WGS sequence"/>
</dbReference>
<name>A0ABN9WEP6_9DINO</name>
<gene>
    <name evidence="2" type="ORF">PCOR1329_LOCUS65831</name>
</gene>
<organism evidence="2 3">
    <name type="scientific">Prorocentrum cordatum</name>
    <dbReference type="NCBI Taxonomy" id="2364126"/>
    <lineage>
        <taxon>Eukaryota</taxon>
        <taxon>Sar</taxon>
        <taxon>Alveolata</taxon>
        <taxon>Dinophyceae</taxon>
        <taxon>Prorocentrales</taxon>
        <taxon>Prorocentraceae</taxon>
        <taxon>Prorocentrum</taxon>
    </lineage>
</organism>
<evidence type="ECO:0000313" key="2">
    <source>
        <dbReference type="EMBL" id="CAK0883682.1"/>
    </source>
</evidence>
<dbReference type="EMBL" id="CAUYUJ010018449">
    <property type="protein sequence ID" value="CAK0883682.1"/>
    <property type="molecule type" value="Genomic_DNA"/>
</dbReference>
<feature type="region of interest" description="Disordered" evidence="1">
    <location>
        <begin position="92"/>
        <end position="128"/>
    </location>
</feature>
<accession>A0ABN9WEP6</accession>
<feature type="compositionally biased region" description="Polar residues" evidence="1">
    <location>
        <begin position="9"/>
        <end position="19"/>
    </location>
</feature>